<dbReference type="AlphaFoldDB" id="A0A9C7PVM4"/>
<accession>A0A9C7PVM4</accession>
<dbReference type="PANTHER" id="PTHR30289:SF1">
    <property type="entry name" value="PEBP (PHOSPHATIDYLETHANOLAMINE-BINDING PROTEIN) FAMILY PROTEIN"/>
    <property type="match status" value="1"/>
</dbReference>
<reference evidence="1" key="2">
    <citation type="submission" date="2022-01" db="EMBL/GenBank/DDBJ databases">
        <authorList>
            <person name="Hirooka S."/>
            <person name="Miyagishima S.Y."/>
        </authorList>
    </citation>
    <scope>NUCLEOTIDE SEQUENCE</scope>
    <source>
        <strain evidence="1">NBRC 102759</strain>
    </source>
</reference>
<protein>
    <recommendedName>
        <fullName evidence="3">Phosphatidylethanolamine-binding protein</fullName>
    </recommendedName>
</protein>
<organism evidence="1 2">
    <name type="scientific">Galdieria partita</name>
    <dbReference type="NCBI Taxonomy" id="83374"/>
    <lineage>
        <taxon>Eukaryota</taxon>
        <taxon>Rhodophyta</taxon>
        <taxon>Bangiophyceae</taxon>
        <taxon>Galdieriales</taxon>
        <taxon>Galdieriaceae</taxon>
        <taxon>Galdieria</taxon>
    </lineage>
</organism>
<proteinExistence type="predicted"/>
<comment type="caution">
    <text evidence="1">The sequence shown here is derived from an EMBL/GenBank/DDBJ whole genome shotgun (WGS) entry which is preliminary data.</text>
</comment>
<keyword evidence="2" id="KW-1185">Reference proteome</keyword>
<dbReference type="PANTHER" id="PTHR30289">
    <property type="entry name" value="UNCHARACTERIZED PROTEIN YBCL-RELATED"/>
    <property type="match status" value="1"/>
</dbReference>
<dbReference type="CDD" id="cd00865">
    <property type="entry name" value="PEBP_bact_arch"/>
    <property type="match status" value="1"/>
</dbReference>
<reference evidence="1" key="1">
    <citation type="journal article" date="2022" name="Proc. Natl. Acad. Sci. U.S.A.">
        <title>Life cycle and functional genomics of the unicellular red alga Galdieria for elucidating algal and plant evolution and industrial use.</title>
        <authorList>
            <person name="Hirooka S."/>
            <person name="Itabashi T."/>
            <person name="Ichinose T.M."/>
            <person name="Onuma R."/>
            <person name="Fujiwara T."/>
            <person name="Yamashita S."/>
            <person name="Jong L.W."/>
            <person name="Tomita R."/>
            <person name="Iwane A.H."/>
            <person name="Miyagishima S.Y."/>
        </authorList>
    </citation>
    <scope>NUCLEOTIDE SEQUENCE</scope>
    <source>
        <strain evidence="1">NBRC 102759</strain>
    </source>
</reference>
<evidence type="ECO:0008006" key="3">
    <source>
        <dbReference type="Google" id="ProtNLM"/>
    </source>
</evidence>
<evidence type="ECO:0000313" key="1">
    <source>
        <dbReference type="EMBL" id="GJQ11160.1"/>
    </source>
</evidence>
<dbReference type="OrthoDB" id="10251855at2759"/>
<dbReference type="InterPro" id="IPR036610">
    <property type="entry name" value="PEBP-like_sf"/>
</dbReference>
<dbReference type="NCBIfam" id="TIGR00481">
    <property type="entry name" value="YbhB/YbcL family Raf kinase inhibitor-like protein"/>
    <property type="match status" value="1"/>
</dbReference>
<dbReference type="Gene3D" id="3.90.280.10">
    <property type="entry name" value="PEBP-like"/>
    <property type="match status" value="1"/>
</dbReference>
<dbReference type="EMBL" id="BQMJ01000021">
    <property type="protein sequence ID" value="GJQ11160.1"/>
    <property type="molecule type" value="Genomic_DNA"/>
</dbReference>
<dbReference type="InterPro" id="IPR005247">
    <property type="entry name" value="YbhB_YbcL/LppC-like"/>
</dbReference>
<dbReference type="SUPFAM" id="SSF49777">
    <property type="entry name" value="PEBP-like"/>
    <property type="match status" value="1"/>
</dbReference>
<sequence length="225" mass="25377">MASKAISSRRKDSSTLRFSFVTFPKVCFVPNQKFKYFSCRCYKQPLGSHTKHRVLNRFYLANSFNMSSSFTIWSPAFGNNQTMPKKYTADGENISPPLQWSGIPAGTQSLVLINDDPDAPDPKAPKFTYVHWVVYNIPSTCTKLEEGSKPGSSSWPQGAKEALNDFKRTSYGGPAPPIGVHRYFFKLYALDNNLDTNEQLDKRKIESMMKGHILAQTQVIGLYGR</sequence>
<name>A0A9C7PVM4_9RHOD</name>
<dbReference type="InterPro" id="IPR008914">
    <property type="entry name" value="PEBP"/>
</dbReference>
<dbReference type="Pfam" id="PF01161">
    <property type="entry name" value="PBP"/>
    <property type="match status" value="1"/>
</dbReference>
<evidence type="ECO:0000313" key="2">
    <source>
        <dbReference type="Proteomes" id="UP001061958"/>
    </source>
</evidence>
<dbReference type="Proteomes" id="UP001061958">
    <property type="component" value="Unassembled WGS sequence"/>
</dbReference>
<gene>
    <name evidence="1" type="ORF">GpartN1_g2951.t1</name>
</gene>